<dbReference type="Proteomes" id="UP000324897">
    <property type="component" value="Chromosome 3"/>
</dbReference>
<organism evidence="3 4">
    <name type="scientific">Eragrostis curvula</name>
    <name type="common">weeping love grass</name>
    <dbReference type="NCBI Taxonomy" id="38414"/>
    <lineage>
        <taxon>Eukaryota</taxon>
        <taxon>Viridiplantae</taxon>
        <taxon>Streptophyta</taxon>
        <taxon>Embryophyta</taxon>
        <taxon>Tracheophyta</taxon>
        <taxon>Spermatophyta</taxon>
        <taxon>Magnoliopsida</taxon>
        <taxon>Liliopsida</taxon>
        <taxon>Poales</taxon>
        <taxon>Poaceae</taxon>
        <taxon>PACMAD clade</taxon>
        <taxon>Chloridoideae</taxon>
        <taxon>Eragrostideae</taxon>
        <taxon>Eragrostidinae</taxon>
        <taxon>Eragrostis</taxon>
    </lineage>
</organism>
<feature type="domain" description="Neprosin PEP catalytic" evidence="2">
    <location>
        <begin position="73"/>
        <end position="322"/>
    </location>
</feature>
<name>A0A5J9TB71_9POAL</name>
<dbReference type="AlphaFoldDB" id="A0A5J9TB71"/>
<dbReference type="EMBL" id="RWGY01000039">
    <property type="protein sequence ID" value="TVU08467.1"/>
    <property type="molecule type" value="Genomic_DNA"/>
</dbReference>
<dbReference type="Pfam" id="PF03080">
    <property type="entry name" value="Neprosin"/>
    <property type="match status" value="2"/>
</dbReference>
<dbReference type="InterPro" id="IPR053168">
    <property type="entry name" value="Glutamic_endopeptidase"/>
</dbReference>
<gene>
    <name evidence="3" type="ORF">EJB05_41872</name>
</gene>
<accession>A0A5J9TB71</accession>
<protein>
    <recommendedName>
        <fullName evidence="2">Neprosin PEP catalytic domain-containing protein</fullName>
    </recommendedName>
</protein>
<feature type="signal peptide" evidence="1">
    <location>
        <begin position="1"/>
        <end position="36"/>
    </location>
</feature>
<dbReference type="Gene3D" id="3.90.1320.10">
    <property type="entry name" value="Outer-capsid protein sigma 3, large lobe"/>
    <property type="match status" value="2"/>
</dbReference>
<evidence type="ECO:0000256" key="1">
    <source>
        <dbReference type="SAM" id="SignalP"/>
    </source>
</evidence>
<dbReference type="PROSITE" id="PS52045">
    <property type="entry name" value="NEPROSIN_PEP_CD"/>
    <property type="match status" value="2"/>
</dbReference>
<dbReference type="PANTHER" id="PTHR31589">
    <property type="entry name" value="PROTEIN, PUTATIVE (DUF239)-RELATED-RELATED"/>
    <property type="match status" value="1"/>
</dbReference>
<dbReference type="PANTHER" id="PTHR31589:SF243">
    <property type="entry name" value="OS12G0490566 PROTEIN"/>
    <property type="match status" value="1"/>
</dbReference>
<dbReference type="InterPro" id="IPR004314">
    <property type="entry name" value="Neprosin"/>
</dbReference>
<keyword evidence="1" id="KW-0732">Signal</keyword>
<feature type="chain" id="PRO_5023876417" description="Neprosin PEP catalytic domain-containing protein" evidence="1">
    <location>
        <begin position="37"/>
        <end position="592"/>
    </location>
</feature>
<comment type="caution">
    <text evidence="3">The sequence shown here is derived from an EMBL/GenBank/DDBJ whole genome shotgun (WGS) entry which is preliminary data.</text>
</comment>
<proteinExistence type="predicted"/>
<evidence type="ECO:0000313" key="4">
    <source>
        <dbReference type="Proteomes" id="UP000324897"/>
    </source>
</evidence>
<keyword evidence="4" id="KW-1185">Reference proteome</keyword>
<feature type="domain" description="Neprosin PEP catalytic" evidence="2">
    <location>
        <begin position="342"/>
        <end position="591"/>
    </location>
</feature>
<evidence type="ECO:0000313" key="3">
    <source>
        <dbReference type="EMBL" id="TVU08467.1"/>
    </source>
</evidence>
<evidence type="ECO:0000259" key="2">
    <source>
        <dbReference type="PROSITE" id="PS52045"/>
    </source>
</evidence>
<sequence length="592" mass="65181">MHVLGLGEAQPSYKMIQDICLALLILVLLISHEATASIYHVHSNMSVPSMKMVSQPFLDIDPIIRESGDESKLIQSILFSQYAEYRVNTPPAGGYTGGMATLDVYSITSLKSQEVTAAMIWVSAGSTDKSDFNYIQAGWIVAPSRYKDNKTHFFVYWMADGYGSNGCSDLDCTGFVPINGAPITPGDTLEPSHGQAKISFKIFKNKEDGDWWLHFGYDVNNLSPVGYWPKSLFSRLQDHADFITWGGIAVSPRGNASPPMGNGQWPGKNSASFQNVQLVDTNGQGYAPTVWTLGVYANNKKCYQASTFLDDMFYYGGPATASIYHVHSNMSVPSMKMVSQSFLDIDPIIRESEYRMNAHPASGYTGGMATLDVYSISSVKSEDVTAAIIWVSAGNTDQSDFNDMQAGWMVSPARYKDNKTHFFVYWTNDGYGSTGCFDLDCYGFVPVNGAPITPGDTLEPSHGQAKISFKIFKNKEDGDWWLHFGYDINNLSPVGFWPKKLFTHLKDHADFITWGGTTICPRGNASPPMGNGQWPGKNSASFQNVQLVDTNGQGYAPTVWTLGVYANNKKCYQASTFLDDKFYYGGPGGCVN</sequence>
<dbReference type="Gramene" id="TVU08467">
    <property type="protein sequence ID" value="TVU08467"/>
    <property type="gene ID" value="EJB05_41872"/>
</dbReference>
<reference evidence="3 4" key="1">
    <citation type="journal article" date="2019" name="Sci. Rep.">
        <title>A high-quality genome of Eragrostis curvula grass provides insights into Poaceae evolution and supports new strategies to enhance forage quality.</title>
        <authorList>
            <person name="Carballo J."/>
            <person name="Santos B.A.C.M."/>
            <person name="Zappacosta D."/>
            <person name="Garbus I."/>
            <person name="Selva J.P."/>
            <person name="Gallo C.A."/>
            <person name="Diaz A."/>
            <person name="Albertini E."/>
            <person name="Caccamo M."/>
            <person name="Echenique V."/>
        </authorList>
    </citation>
    <scope>NUCLEOTIDE SEQUENCE [LARGE SCALE GENOMIC DNA]</scope>
    <source>
        <strain evidence="4">cv. Victoria</strain>
        <tissue evidence="3">Leaf</tissue>
    </source>
</reference>